<dbReference type="PANTHER" id="PTHR33048">
    <property type="entry name" value="PTH11-LIKE INTEGRAL MEMBRANE PROTEIN (AFU_ORTHOLOGUE AFUA_5G11245)"/>
    <property type="match status" value="1"/>
</dbReference>
<feature type="transmembrane region" description="Helical" evidence="7">
    <location>
        <begin position="52"/>
        <end position="76"/>
    </location>
</feature>
<name>A0A423WWD3_9PEZI</name>
<proteinExistence type="inferred from homology"/>
<dbReference type="Pfam" id="PF20684">
    <property type="entry name" value="Fung_rhodopsin"/>
    <property type="match status" value="1"/>
</dbReference>
<evidence type="ECO:0000256" key="2">
    <source>
        <dbReference type="ARBA" id="ARBA00022692"/>
    </source>
</evidence>
<keyword evidence="4 7" id="KW-0472">Membrane</keyword>
<accession>A0A423WWD3</accession>
<feature type="domain" description="Rhodopsin" evidence="8">
    <location>
        <begin position="36"/>
        <end position="274"/>
    </location>
</feature>
<feature type="region of interest" description="Disordered" evidence="6">
    <location>
        <begin position="276"/>
        <end position="313"/>
    </location>
</feature>
<feature type="transmembrane region" description="Helical" evidence="7">
    <location>
        <begin position="130"/>
        <end position="152"/>
    </location>
</feature>
<evidence type="ECO:0000256" key="1">
    <source>
        <dbReference type="ARBA" id="ARBA00004141"/>
    </source>
</evidence>
<keyword evidence="2 7" id="KW-0812">Transmembrane</keyword>
<keyword evidence="10" id="KW-1185">Reference proteome</keyword>
<feature type="transmembrane region" description="Helical" evidence="7">
    <location>
        <begin position="247"/>
        <end position="266"/>
    </location>
</feature>
<dbReference type="GO" id="GO:0016020">
    <property type="term" value="C:membrane"/>
    <property type="evidence" value="ECO:0007669"/>
    <property type="project" value="UniProtKB-SubCell"/>
</dbReference>
<evidence type="ECO:0000313" key="9">
    <source>
        <dbReference type="EMBL" id="ROW07791.1"/>
    </source>
</evidence>
<reference evidence="9 10" key="1">
    <citation type="submission" date="2015-09" db="EMBL/GenBank/DDBJ databases">
        <title>Host preference determinants of Valsa canker pathogens revealed by comparative genomics.</title>
        <authorList>
            <person name="Yin Z."/>
            <person name="Huang L."/>
        </authorList>
    </citation>
    <scope>NUCLEOTIDE SEQUENCE [LARGE SCALE GENOMIC DNA]</scope>
    <source>
        <strain evidence="9 10">03-1</strain>
    </source>
</reference>
<dbReference type="EMBL" id="LKEA01000007">
    <property type="protein sequence ID" value="ROW07791.1"/>
    <property type="molecule type" value="Genomic_DNA"/>
</dbReference>
<dbReference type="AlphaFoldDB" id="A0A423WWD3"/>
<comment type="subcellular location">
    <subcellularLocation>
        <location evidence="1">Membrane</location>
        <topology evidence="1">Multi-pass membrane protein</topology>
    </subcellularLocation>
</comment>
<dbReference type="InterPro" id="IPR052337">
    <property type="entry name" value="SAT4-like"/>
</dbReference>
<dbReference type="OrthoDB" id="9976870at2759"/>
<protein>
    <recommendedName>
        <fullName evidence="8">Rhodopsin domain-containing protein</fullName>
    </recommendedName>
</protein>
<feature type="transmembrane region" description="Helical" evidence="7">
    <location>
        <begin position="18"/>
        <end position="40"/>
    </location>
</feature>
<feature type="transmembrane region" description="Helical" evidence="7">
    <location>
        <begin position="172"/>
        <end position="197"/>
    </location>
</feature>
<evidence type="ECO:0000256" key="5">
    <source>
        <dbReference type="ARBA" id="ARBA00038359"/>
    </source>
</evidence>
<gene>
    <name evidence="9" type="ORF">VMCG_03345</name>
</gene>
<comment type="caution">
    <text evidence="9">The sequence shown here is derived from an EMBL/GenBank/DDBJ whole genome shotgun (WGS) entry which is preliminary data.</text>
</comment>
<comment type="similarity">
    <text evidence="5">Belongs to the SAT4 family.</text>
</comment>
<evidence type="ECO:0000256" key="4">
    <source>
        <dbReference type="ARBA" id="ARBA00023136"/>
    </source>
</evidence>
<evidence type="ECO:0000256" key="7">
    <source>
        <dbReference type="SAM" id="Phobius"/>
    </source>
</evidence>
<evidence type="ECO:0000256" key="6">
    <source>
        <dbReference type="SAM" id="MobiDB-lite"/>
    </source>
</evidence>
<evidence type="ECO:0000259" key="8">
    <source>
        <dbReference type="Pfam" id="PF20684"/>
    </source>
</evidence>
<dbReference type="Proteomes" id="UP000283895">
    <property type="component" value="Unassembled WGS sequence"/>
</dbReference>
<organism evidence="9 10">
    <name type="scientific">Cytospora schulzeri</name>
    <dbReference type="NCBI Taxonomy" id="448051"/>
    <lineage>
        <taxon>Eukaryota</taxon>
        <taxon>Fungi</taxon>
        <taxon>Dikarya</taxon>
        <taxon>Ascomycota</taxon>
        <taxon>Pezizomycotina</taxon>
        <taxon>Sordariomycetes</taxon>
        <taxon>Sordariomycetidae</taxon>
        <taxon>Diaporthales</taxon>
        <taxon>Cytosporaceae</taxon>
        <taxon>Cytospora</taxon>
    </lineage>
</organism>
<dbReference type="InterPro" id="IPR049326">
    <property type="entry name" value="Rhodopsin_dom_fungi"/>
</dbReference>
<feature type="transmembrane region" description="Helical" evidence="7">
    <location>
        <begin position="96"/>
        <end position="118"/>
    </location>
</feature>
<dbReference type="PANTHER" id="PTHR33048:SF15">
    <property type="entry name" value="INTEGRAL MEMBRANE PROTEIN"/>
    <property type="match status" value="1"/>
</dbReference>
<feature type="transmembrane region" description="Helical" evidence="7">
    <location>
        <begin position="209"/>
        <end position="227"/>
    </location>
</feature>
<evidence type="ECO:0000313" key="10">
    <source>
        <dbReference type="Proteomes" id="UP000283895"/>
    </source>
</evidence>
<evidence type="ECO:0000256" key="3">
    <source>
        <dbReference type="ARBA" id="ARBA00022989"/>
    </source>
</evidence>
<sequence length="362" mass="39121">MVVDEAARTLPLGGLAQAIFIVSIVCLVLSTISVGLRIYVRVSEETFGWDDGLILAGLVVYMVDVGLACHGATVGLGARNAELNTWLKIQGAKYLLLWMLIYVIGLALIKSSVCVTLLRVAAANQTYKIATLALLGLTLTTFVATFVGVLLLCRPVSGNWTGQGQCAGMGAMVGLSYFSTASTILTDLSLAILPGIMVWGTPMNIRQKVLIVVLLSFGSIASVTTMARTPFISHYWTPYVDLNYWTGYIVFLSNIESAVGLIASSVPPMRKLFKGKPAESSSGAHTPDHKSLVTFGSAPVRPDKRFRNPTDQGMSFTSVHAGDWTRLHDRDSDTSRENIAGIRAEYTYDVEMTRLSNVSEAK</sequence>
<keyword evidence="3 7" id="KW-1133">Transmembrane helix</keyword>